<reference evidence="2 3" key="1">
    <citation type="submission" date="2017-01" db="EMBL/GenBank/DDBJ databases">
        <authorList>
            <person name="Mah S.A."/>
            <person name="Swanson W.J."/>
            <person name="Moy G.W."/>
            <person name="Vacquier V.D."/>
        </authorList>
    </citation>
    <scope>NUCLEOTIDE SEQUENCE [LARGE SCALE GENOMIC DNA]</scope>
    <source>
        <strain evidence="2 3">DSM 18014</strain>
    </source>
</reference>
<name>A0A1N7MA33_9FLAO</name>
<keyword evidence="1" id="KW-0732">Signal</keyword>
<dbReference type="AlphaFoldDB" id="A0A1N7MA33"/>
<evidence type="ECO:0000313" key="3">
    <source>
        <dbReference type="Proteomes" id="UP000185781"/>
    </source>
</evidence>
<dbReference type="EMBL" id="FTOV01000003">
    <property type="protein sequence ID" value="SIS82839.1"/>
    <property type="molecule type" value="Genomic_DNA"/>
</dbReference>
<feature type="signal peptide" evidence="1">
    <location>
        <begin position="1"/>
        <end position="21"/>
    </location>
</feature>
<gene>
    <name evidence="2" type="ORF">SAMN05421785_10359</name>
</gene>
<accession>A0A1N7MA33</accession>
<organism evidence="2 3">
    <name type="scientific">Chryseobacterium gambrini</name>
    <dbReference type="NCBI Taxonomy" id="373672"/>
    <lineage>
        <taxon>Bacteria</taxon>
        <taxon>Pseudomonadati</taxon>
        <taxon>Bacteroidota</taxon>
        <taxon>Flavobacteriia</taxon>
        <taxon>Flavobacteriales</taxon>
        <taxon>Weeksellaceae</taxon>
        <taxon>Chryseobacterium group</taxon>
        <taxon>Chryseobacterium</taxon>
    </lineage>
</organism>
<dbReference type="Proteomes" id="UP000185781">
    <property type="component" value="Unassembled WGS sequence"/>
</dbReference>
<feature type="chain" id="PRO_5012478696" evidence="1">
    <location>
        <begin position="22"/>
        <end position="340"/>
    </location>
</feature>
<sequence>MMKKFLQVIMTCLLIVSFAQNKEIIKLKGSIPNNGEGDYNTLIVIDNRKDKTIGVLPFGDGKEMKEVSFQNSPEDDFSEWYRKSNLKGGKQDLVLVLNDLKLSIKETYERKNIGTMKFSLQSFVKEEGKCHFLYKKDTTFMFSHRDVADAMVRNMHHLFSLYLEKTYKSKPSKYDLTLDDISNYQNYVNNYPAFKNETLKEGIYLDYNSFFRQTPEEGYTLERWENGTLDRAVKTENGKKMKIPSRKMFIYVENGKAFKNTYSGFQELLKNEKGFYIVAKPSSLFPPQYDIKLGIMFGLVGGIADALLFNPNKLSHNSQEIYIDPMTGEYDFNDIFDQLP</sequence>
<evidence type="ECO:0000313" key="2">
    <source>
        <dbReference type="EMBL" id="SIS82839.1"/>
    </source>
</evidence>
<evidence type="ECO:0000256" key="1">
    <source>
        <dbReference type="SAM" id="SignalP"/>
    </source>
</evidence>
<dbReference type="STRING" id="373672.SAMN05421785_10359"/>
<proteinExistence type="predicted"/>
<protein>
    <submittedName>
        <fullName evidence="2">Uncharacterized protein</fullName>
    </submittedName>
</protein>